<feature type="region of interest" description="Disordered" evidence="1">
    <location>
        <begin position="46"/>
        <end position="107"/>
    </location>
</feature>
<proteinExistence type="predicted"/>
<evidence type="ECO:0000313" key="3">
    <source>
        <dbReference type="Proteomes" id="UP000077521"/>
    </source>
</evidence>
<evidence type="ECO:0000256" key="1">
    <source>
        <dbReference type="SAM" id="MobiDB-lite"/>
    </source>
</evidence>
<dbReference type="AlphaFoldDB" id="A0A8T8SC26"/>
<dbReference type="Proteomes" id="UP000077521">
    <property type="component" value="Unassembled WGS sequence"/>
</dbReference>
<organism evidence="2 3">
    <name type="scientific">Tilletia indica</name>
    <dbReference type="NCBI Taxonomy" id="43049"/>
    <lineage>
        <taxon>Eukaryota</taxon>
        <taxon>Fungi</taxon>
        <taxon>Dikarya</taxon>
        <taxon>Basidiomycota</taxon>
        <taxon>Ustilaginomycotina</taxon>
        <taxon>Exobasidiomycetes</taxon>
        <taxon>Tilletiales</taxon>
        <taxon>Tilletiaceae</taxon>
        <taxon>Tilletia</taxon>
    </lineage>
</organism>
<dbReference type="EMBL" id="LWDF02002087">
    <property type="protein sequence ID" value="KAE8236723.1"/>
    <property type="molecule type" value="Genomic_DNA"/>
</dbReference>
<evidence type="ECO:0000313" key="2">
    <source>
        <dbReference type="EMBL" id="KAE8236723.1"/>
    </source>
</evidence>
<accession>A0A8T8SC26</accession>
<protein>
    <submittedName>
        <fullName evidence="2">Uncharacterized protein</fullName>
    </submittedName>
</protein>
<sequence>MRSISFSTFQISKSPNQNACIASLVLTSNNATNHGQFVAGGGMPNGGGHGYVDDANHSAAQPDGPGQDMHPPSMSTTEIRRMNPQATGGGHSGLNHSSRVREGGGGNFASSMAASTWVQNLIGLIPTNGARLSSTSEGFVNQQQGMSASSRARSHFGLWIDRSASDAPRPIAGGHFLGSVGLRSGGRGGHQQGRTPYRPIR</sequence>
<name>A0A8T8SC26_9BASI</name>
<comment type="caution">
    <text evidence="2">The sequence shown here is derived from an EMBL/GenBank/DDBJ whole genome shotgun (WGS) entry which is preliminary data.</text>
</comment>
<keyword evidence="3" id="KW-1185">Reference proteome</keyword>
<gene>
    <name evidence="2" type="ORF">A4X13_0g9050</name>
</gene>
<reference evidence="2" key="1">
    <citation type="submission" date="2016-04" db="EMBL/GenBank/DDBJ databases">
        <authorList>
            <person name="Nguyen H.D."/>
            <person name="Samba Siva P."/>
            <person name="Cullis J."/>
            <person name="Levesque C.A."/>
            <person name="Hambleton S."/>
        </authorList>
    </citation>
    <scope>NUCLEOTIDE SEQUENCE</scope>
    <source>
        <strain evidence="2">DAOMC 236416</strain>
    </source>
</reference>
<reference evidence="2" key="2">
    <citation type="journal article" date="2019" name="IMA Fungus">
        <title>Genome sequencing and comparison of five Tilletia species to identify candidate genes for the detection of regulated species infecting wheat.</title>
        <authorList>
            <person name="Nguyen H.D.T."/>
            <person name="Sultana T."/>
            <person name="Kesanakurti P."/>
            <person name="Hambleton S."/>
        </authorList>
    </citation>
    <scope>NUCLEOTIDE SEQUENCE</scope>
    <source>
        <strain evidence="2">DAOMC 236416</strain>
    </source>
</reference>
<feature type="region of interest" description="Disordered" evidence="1">
    <location>
        <begin position="178"/>
        <end position="201"/>
    </location>
</feature>